<reference evidence="3 5" key="1">
    <citation type="submission" date="2020-02" db="EMBL/GenBank/DDBJ databases">
        <title>Thermophilic hydrogen producing bacteria, Caloranaerobacter azorensis.</title>
        <authorList>
            <person name="Baek K."/>
        </authorList>
    </citation>
    <scope>NUCLEOTIDE SEQUENCE [LARGE SCALE GENOMIC DNA]</scope>
    <source>
        <strain evidence="3 5">T3-1</strain>
    </source>
</reference>
<dbReference type="Pfam" id="PF02371">
    <property type="entry name" value="Transposase_20"/>
    <property type="match status" value="1"/>
</dbReference>
<proteinExistence type="predicted"/>
<dbReference type="Pfam" id="PF01548">
    <property type="entry name" value="DEDD_Tnp_IS110"/>
    <property type="match status" value="1"/>
</dbReference>
<dbReference type="EMBL" id="CP048617">
    <property type="protein sequence ID" value="QIB27761.1"/>
    <property type="molecule type" value="Genomic_DNA"/>
</dbReference>
<dbReference type="InterPro" id="IPR002525">
    <property type="entry name" value="Transp_IS110-like_N"/>
</dbReference>
<dbReference type="KEGG" id="cazo:G3A45_10990"/>
<dbReference type="Proteomes" id="UP000464452">
    <property type="component" value="Chromosome"/>
</dbReference>
<dbReference type="PANTHER" id="PTHR33055">
    <property type="entry name" value="TRANSPOSASE FOR INSERTION SEQUENCE ELEMENT IS1111A"/>
    <property type="match status" value="1"/>
</dbReference>
<evidence type="ECO:0000259" key="1">
    <source>
        <dbReference type="Pfam" id="PF01548"/>
    </source>
</evidence>
<dbReference type="InterPro" id="IPR003346">
    <property type="entry name" value="Transposase_20"/>
</dbReference>
<name>A0A6P1YEV1_9FIRM</name>
<dbReference type="RefSeq" id="WP_163235566.1">
    <property type="nucleotide sequence ID" value="NZ_CP048617.1"/>
</dbReference>
<evidence type="ECO:0000313" key="5">
    <source>
        <dbReference type="Proteomes" id="UP000464452"/>
    </source>
</evidence>
<protein>
    <submittedName>
        <fullName evidence="3">IS110 family transposase</fullName>
    </submittedName>
</protein>
<gene>
    <name evidence="3" type="ORF">G3A45_10990</name>
    <name evidence="4" type="ORF">G3A45_11535</name>
</gene>
<dbReference type="EMBL" id="CP048617">
    <property type="protein sequence ID" value="QIB27852.1"/>
    <property type="molecule type" value="Genomic_DNA"/>
</dbReference>
<evidence type="ECO:0000313" key="4">
    <source>
        <dbReference type="EMBL" id="QIB27852.1"/>
    </source>
</evidence>
<dbReference type="NCBIfam" id="NF033542">
    <property type="entry name" value="transpos_IS110"/>
    <property type="match status" value="1"/>
</dbReference>
<feature type="domain" description="Transposase IS110-like N-terminal" evidence="1">
    <location>
        <begin position="7"/>
        <end position="165"/>
    </location>
</feature>
<evidence type="ECO:0000259" key="2">
    <source>
        <dbReference type="Pfam" id="PF02371"/>
    </source>
</evidence>
<dbReference type="KEGG" id="cazo:G3A45_11535"/>
<sequence>MENKIIVGIDVAKEFSYYSIITPNGKQYGKPFKAHNTLEGLEKVSKKLKEVEKELNVPCVLVMESTGHYSSILFHFFHNSNFEVCIVNPIQTNSIKNIKVRKVKNDKVDAYRIAILYKLGEIKPTKPPKKEIHQLNILCRQYIKLVDDCTMYKNNLISLIDQVYPEYNTAFSNITSKASLYILENYPSAEKLLNADKDTLITILATLSRKSLKWAKTKYNALIDVAKSALKIGCAPKSSEIVIKSAITILKTLIKQKSMIEKEIKAIAKNIEEIKLLTTIPGIGIISAAIFISEIRDFNNFKNARKLVAFCGIDPAVVESGKFKGNKVKMSKRGSGYLRRVLFMIALASIRKNRNSQYVNPILYNYYSIKIKSKPKKVALVAIMHKIVNYIFAVLRDKKPFRIITPEEHNKSYRQSKLKLTLVS</sequence>
<dbReference type="PANTHER" id="PTHR33055:SF15">
    <property type="entry name" value="TRANSPOSASE-RELATED"/>
    <property type="match status" value="1"/>
</dbReference>
<evidence type="ECO:0000313" key="3">
    <source>
        <dbReference type="EMBL" id="QIB27761.1"/>
    </source>
</evidence>
<accession>A0A6P1YEV1</accession>
<feature type="domain" description="Transposase IS116/IS110/IS902 C-terminal" evidence="2">
    <location>
        <begin position="275"/>
        <end position="356"/>
    </location>
</feature>
<dbReference type="GO" id="GO:0004803">
    <property type="term" value="F:transposase activity"/>
    <property type="evidence" value="ECO:0007669"/>
    <property type="project" value="InterPro"/>
</dbReference>
<organism evidence="3 5">
    <name type="scientific">Caloranaerobacter azorensis</name>
    <dbReference type="NCBI Taxonomy" id="116090"/>
    <lineage>
        <taxon>Bacteria</taxon>
        <taxon>Bacillati</taxon>
        <taxon>Bacillota</taxon>
        <taxon>Tissierellia</taxon>
        <taxon>Tissierellales</taxon>
        <taxon>Thermohalobacteraceae</taxon>
        <taxon>Caloranaerobacter</taxon>
    </lineage>
</organism>
<dbReference type="GO" id="GO:0006313">
    <property type="term" value="P:DNA transposition"/>
    <property type="evidence" value="ECO:0007669"/>
    <property type="project" value="InterPro"/>
</dbReference>
<dbReference type="InterPro" id="IPR047650">
    <property type="entry name" value="Transpos_IS110"/>
</dbReference>
<dbReference type="GO" id="GO:0003677">
    <property type="term" value="F:DNA binding"/>
    <property type="evidence" value="ECO:0007669"/>
    <property type="project" value="InterPro"/>
</dbReference>
<dbReference type="AlphaFoldDB" id="A0A6P1YEV1"/>